<dbReference type="InterPro" id="IPR052958">
    <property type="entry name" value="IFN-induced_PKR_regulator"/>
</dbReference>
<accession>A0ABQ9I8W2</accession>
<protein>
    <recommendedName>
        <fullName evidence="3">DUF4371 domain-containing protein</fullName>
    </recommendedName>
</protein>
<dbReference type="EMBL" id="JARBHB010000002">
    <property type="protein sequence ID" value="KAJ8893115.1"/>
    <property type="molecule type" value="Genomic_DNA"/>
</dbReference>
<evidence type="ECO:0000313" key="2">
    <source>
        <dbReference type="Proteomes" id="UP001159363"/>
    </source>
</evidence>
<organism evidence="1 2">
    <name type="scientific">Dryococelus australis</name>
    <dbReference type="NCBI Taxonomy" id="614101"/>
    <lineage>
        <taxon>Eukaryota</taxon>
        <taxon>Metazoa</taxon>
        <taxon>Ecdysozoa</taxon>
        <taxon>Arthropoda</taxon>
        <taxon>Hexapoda</taxon>
        <taxon>Insecta</taxon>
        <taxon>Pterygota</taxon>
        <taxon>Neoptera</taxon>
        <taxon>Polyneoptera</taxon>
        <taxon>Phasmatodea</taxon>
        <taxon>Verophasmatodea</taxon>
        <taxon>Anareolatae</taxon>
        <taxon>Phasmatidae</taxon>
        <taxon>Eurycanthinae</taxon>
        <taxon>Dryococelus</taxon>
    </lineage>
</organism>
<proteinExistence type="predicted"/>
<dbReference type="Proteomes" id="UP001159363">
    <property type="component" value="Chromosome 2"/>
</dbReference>
<gene>
    <name evidence="1" type="ORF">PR048_005698</name>
</gene>
<comment type="caution">
    <text evidence="1">The sequence shown here is derived from an EMBL/GenBank/DDBJ whole genome shotgun (WGS) entry which is preliminary data.</text>
</comment>
<dbReference type="PANTHER" id="PTHR46289">
    <property type="entry name" value="52 KDA REPRESSOR OF THE INHIBITOR OF THE PROTEIN KINASE-LIKE PROTEIN-RELATED"/>
    <property type="match status" value="1"/>
</dbReference>
<keyword evidence="2" id="KW-1185">Reference proteome</keyword>
<evidence type="ECO:0008006" key="3">
    <source>
        <dbReference type="Google" id="ProtNLM"/>
    </source>
</evidence>
<evidence type="ECO:0000313" key="1">
    <source>
        <dbReference type="EMBL" id="KAJ8893115.1"/>
    </source>
</evidence>
<sequence length="292" mass="33273">MQQSVLLFLEMRQLIFLIRNNLLCMSDVEGMSGVIRGTQSYIQSQVPEVIYVHCAAHSLNLSISDTGTHQSIKNCLGSVEKICTFFNTPKRQHVLQSILSTNTENIARSKLLQLCPTRWVQRHNVIMVVCEMLETVIKSLCYHATTIFVSLYTLEGILSYSHPLSKILLSTCIDIFTTMQAAGNAVLAVKNILNSSETEFNKVFDRVSHKWEITMEMPRTSSRQKNCDNMPATYPEEYYRRTLFIPFCDHFINNLEKKFIGHKKLLTSFTCLVPTGNSPTSKDISQKFVQLS</sequence>
<reference evidence="1 2" key="1">
    <citation type="submission" date="2023-02" db="EMBL/GenBank/DDBJ databases">
        <title>LHISI_Scaffold_Assembly.</title>
        <authorList>
            <person name="Stuart O.P."/>
            <person name="Cleave R."/>
            <person name="Magrath M.J.L."/>
            <person name="Mikheyev A.S."/>
        </authorList>
    </citation>
    <scope>NUCLEOTIDE SEQUENCE [LARGE SCALE GENOMIC DNA]</scope>
    <source>
        <strain evidence="1">Daus_M_001</strain>
        <tissue evidence="1">Leg muscle</tissue>
    </source>
</reference>
<name>A0ABQ9I8W2_9NEOP</name>
<dbReference type="InterPro" id="IPR012337">
    <property type="entry name" value="RNaseH-like_sf"/>
</dbReference>
<dbReference type="SUPFAM" id="SSF53098">
    <property type="entry name" value="Ribonuclease H-like"/>
    <property type="match status" value="1"/>
</dbReference>
<dbReference type="PANTHER" id="PTHR46289:SF14">
    <property type="entry name" value="DUF4371 DOMAIN-CONTAINING PROTEIN"/>
    <property type="match status" value="1"/>
</dbReference>